<dbReference type="PANTHER" id="PTHR40135">
    <property type="entry name" value="MITOCHONDRIAL PHOSPHATE CARRIER PROTEIN"/>
    <property type="match status" value="1"/>
</dbReference>
<keyword evidence="1" id="KW-0812">Transmembrane</keyword>
<reference evidence="2 4" key="1">
    <citation type="submission" date="2015-02" db="EMBL/GenBank/DDBJ databases">
        <authorList>
            <person name="Chooi Y.-H."/>
        </authorList>
    </citation>
    <scope>NUCLEOTIDE SEQUENCE [LARGE SCALE GENOMIC DNA]</scope>
    <source>
        <strain evidence="2">E3</strain>
    </source>
</reference>
<keyword evidence="3" id="KW-0496">Mitochondrion</keyword>
<keyword evidence="1" id="KW-1133">Transmembrane helix</keyword>
<accession>A0A0G4IRF3</accession>
<evidence type="ECO:0000313" key="3">
    <source>
        <dbReference type="EMBL" id="SPQ98268.1"/>
    </source>
</evidence>
<keyword evidence="4" id="KW-1185">Reference proteome</keyword>
<geneLocation type="mitochondrion" evidence="3"/>
<dbReference type="EMBL" id="CDSF01000080">
    <property type="protein sequence ID" value="CEO97724.1"/>
    <property type="molecule type" value="Genomic_DNA"/>
</dbReference>
<evidence type="ECO:0000313" key="2">
    <source>
        <dbReference type="EMBL" id="CEO97724.1"/>
    </source>
</evidence>
<evidence type="ECO:0000313" key="4">
    <source>
        <dbReference type="Proteomes" id="UP000039324"/>
    </source>
</evidence>
<gene>
    <name evidence="2" type="ORF">PBRA_005838</name>
    <name evidence="3" type="ORF">PLBR_LOCUS5483</name>
</gene>
<keyword evidence="1" id="KW-0472">Membrane</keyword>
<organism evidence="2 4">
    <name type="scientific">Plasmodiophora brassicae</name>
    <name type="common">Clubroot disease agent</name>
    <dbReference type="NCBI Taxonomy" id="37360"/>
    <lineage>
        <taxon>Eukaryota</taxon>
        <taxon>Sar</taxon>
        <taxon>Rhizaria</taxon>
        <taxon>Endomyxa</taxon>
        <taxon>Phytomyxea</taxon>
        <taxon>Plasmodiophorida</taxon>
        <taxon>Plasmodiophoridae</taxon>
        <taxon>Plasmodiophora</taxon>
    </lineage>
</organism>
<name>A0A0G4IRF3_PLABS</name>
<reference evidence="3 5" key="2">
    <citation type="submission" date="2018-03" db="EMBL/GenBank/DDBJ databases">
        <authorList>
            <person name="Fogelqvist J."/>
        </authorList>
    </citation>
    <scope>NUCLEOTIDE SEQUENCE [LARGE SCALE GENOMIC DNA]</scope>
</reference>
<dbReference type="Proteomes" id="UP000039324">
    <property type="component" value="Unassembled WGS sequence"/>
</dbReference>
<evidence type="ECO:0000256" key="1">
    <source>
        <dbReference type="SAM" id="Phobius"/>
    </source>
</evidence>
<dbReference type="Proteomes" id="UP000290189">
    <property type="component" value="Unassembled WGS sequence"/>
</dbReference>
<proteinExistence type="predicted"/>
<dbReference type="EMBL" id="OVEO01000009">
    <property type="protein sequence ID" value="SPQ98268.1"/>
    <property type="molecule type" value="Genomic_DNA"/>
</dbReference>
<feature type="transmembrane region" description="Helical" evidence="1">
    <location>
        <begin position="12"/>
        <end position="31"/>
    </location>
</feature>
<dbReference type="PANTHER" id="PTHR40135:SF1">
    <property type="entry name" value="MITOCHONDRIAL PHOSPHATE CARRIER PROTEIN"/>
    <property type="match status" value="1"/>
</dbReference>
<sequence length="95" mass="11023">MWSKITQRLPYFNLAIGSTAFLFQLGVLYPWHQELDTEFYKLRADIDVKLQRYHELKLQKLESLQSLIAHETAKVDANKLGERAPAAEVKPEKGH</sequence>
<dbReference type="AlphaFoldDB" id="A0A0G4IRF3"/>
<protein>
    <submittedName>
        <fullName evidence="2">Uncharacterized protein</fullName>
    </submittedName>
</protein>
<evidence type="ECO:0000313" key="5">
    <source>
        <dbReference type="Proteomes" id="UP000290189"/>
    </source>
</evidence>
<dbReference type="OrthoDB" id="9992270at2759"/>